<evidence type="ECO:0008006" key="4">
    <source>
        <dbReference type="Google" id="ProtNLM"/>
    </source>
</evidence>
<accession>A0A383AK05</accession>
<proteinExistence type="inferred from homology"/>
<protein>
    <recommendedName>
        <fullName evidence="4">Aminotransferase class III-fold pyridoxal phosphate-dependent enzyme</fullName>
    </recommendedName>
</protein>
<dbReference type="AlphaFoldDB" id="A0A383AK05"/>
<dbReference type="Gene3D" id="3.40.640.10">
    <property type="entry name" value="Type I PLP-dependent aspartate aminotransferase-like (Major domain)"/>
    <property type="match status" value="1"/>
</dbReference>
<dbReference type="InterPro" id="IPR015422">
    <property type="entry name" value="PyrdxlP-dep_Trfase_small"/>
</dbReference>
<dbReference type="InterPro" id="IPR015424">
    <property type="entry name" value="PyrdxlP-dep_Trfase"/>
</dbReference>
<keyword evidence="2" id="KW-0663">Pyridoxal phosphate</keyword>
<dbReference type="GO" id="GO:0030170">
    <property type="term" value="F:pyridoxal phosphate binding"/>
    <property type="evidence" value="ECO:0007669"/>
    <property type="project" value="InterPro"/>
</dbReference>
<dbReference type="InterPro" id="IPR005814">
    <property type="entry name" value="Aminotrans_3"/>
</dbReference>
<dbReference type="InterPro" id="IPR015421">
    <property type="entry name" value="PyrdxlP-dep_Trfase_major"/>
</dbReference>
<reference evidence="3" key="1">
    <citation type="submission" date="2018-05" db="EMBL/GenBank/DDBJ databases">
        <authorList>
            <person name="Lanie J.A."/>
            <person name="Ng W.-L."/>
            <person name="Kazmierczak K.M."/>
            <person name="Andrzejewski T.M."/>
            <person name="Davidsen T.M."/>
            <person name="Wayne K.J."/>
            <person name="Tettelin H."/>
            <person name="Glass J.I."/>
            <person name="Rusch D."/>
            <person name="Podicherti R."/>
            <person name="Tsui H.-C.T."/>
            <person name="Winkler M.E."/>
        </authorList>
    </citation>
    <scope>NUCLEOTIDE SEQUENCE</scope>
</reference>
<dbReference type="PANTHER" id="PTHR43094:SF1">
    <property type="entry name" value="AMINOTRANSFERASE CLASS-III"/>
    <property type="match status" value="1"/>
</dbReference>
<name>A0A383AK05_9ZZZZ</name>
<gene>
    <name evidence="3" type="ORF">METZ01_LOCUS461021</name>
</gene>
<dbReference type="PANTHER" id="PTHR43094">
    <property type="entry name" value="AMINOTRANSFERASE"/>
    <property type="match status" value="1"/>
</dbReference>
<feature type="non-terminal residue" evidence="3">
    <location>
        <position position="1"/>
    </location>
</feature>
<comment type="similarity">
    <text evidence="1">Belongs to the class-III pyridoxal-phosphate-dependent aminotransferase family.</text>
</comment>
<evidence type="ECO:0000313" key="3">
    <source>
        <dbReference type="EMBL" id="SVE08167.1"/>
    </source>
</evidence>
<dbReference type="Pfam" id="PF00202">
    <property type="entry name" value="Aminotran_3"/>
    <property type="match status" value="1"/>
</dbReference>
<dbReference type="Gene3D" id="3.90.1150.10">
    <property type="entry name" value="Aspartate Aminotransferase, domain 1"/>
    <property type="match status" value="1"/>
</dbReference>
<dbReference type="GO" id="GO:0008483">
    <property type="term" value="F:transaminase activity"/>
    <property type="evidence" value="ECO:0007669"/>
    <property type="project" value="InterPro"/>
</dbReference>
<dbReference type="GO" id="GO:0005829">
    <property type="term" value="C:cytosol"/>
    <property type="evidence" value="ECO:0007669"/>
    <property type="project" value="TreeGrafter"/>
</dbReference>
<evidence type="ECO:0000256" key="1">
    <source>
        <dbReference type="ARBA" id="ARBA00008954"/>
    </source>
</evidence>
<dbReference type="EMBL" id="UINC01192835">
    <property type="protein sequence ID" value="SVE08167.1"/>
    <property type="molecule type" value="Genomic_DNA"/>
</dbReference>
<dbReference type="SUPFAM" id="SSF53383">
    <property type="entry name" value="PLP-dependent transferases"/>
    <property type="match status" value="1"/>
</dbReference>
<evidence type="ECO:0000256" key="2">
    <source>
        <dbReference type="ARBA" id="ARBA00022898"/>
    </source>
</evidence>
<organism evidence="3">
    <name type="scientific">marine metagenome</name>
    <dbReference type="NCBI Taxonomy" id="408172"/>
    <lineage>
        <taxon>unclassified sequences</taxon>
        <taxon>metagenomes</taxon>
        <taxon>ecological metagenomes</taxon>
    </lineage>
</organism>
<sequence length="127" mass="13555">GFGRTGRMFASEHWDLVGDIMTIAKGLASGYAAIGAVMCRPKVMDAFEEDNKLSHLLTYGGHAGACAAALANLVIFEREGLVVNSEKMGIRLKASLEGLSHHATVGDVRGLGLLTGLELIKDRETRE</sequence>